<dbReference type="EMBL" id="MFGX01000006">
    <property type="protein sequence ID" value="OGF57689.1"/>
    <property type="molecule type" value="Genomic_DNA"/>
</dbReference>
<feature type="binding site" evidence="7">
    <location>
        <position position="106"/>
    </location>
    <ligand>
        <name>Zn(2+)</name>
        <dbReference type="ChEBI" id="CHEBI:29105"/>
        <label>1</label>
    </ligand>
</feature>
<dbReference type="GO" id="GO:0008833">
    <property type="term" value="F:deoxyribonuclease IV (phage-T4-induced) activity"/>
    <property type="evidence" value="ECO:0007669"/>
    <property type="project" value="UniProtKB-UniRule"/>
</dbReference>
<evidence type="ECO:0000256" key="5">
    <source>
        <dbReference type="ARBA" id="ARBA00022833"/>
    </source>
</evidence>
<feature type="binding site" evidence="7">
    <location>
        <position position="217"/>
    </location>
    <ligand>
        <name>Zn(2+)</name>
        <dbReference type="ChEBI" id="CHEBI:29105"/>
        <label>2</label>
    </ligand>
</feature>
<dbReference type="SUPFAM" id="SSF51658">
    <property type="entry name" value="Xylose isomerase-like"/>
    <property type="match status" value="1"/>
</dbReference>
<dbReference type="EC" id="3.1.21.2" evidence="7"/>
<dbReference type="GO" id="GO:0003906">
    <property type="term" value="F:DNA-(apurinic or apyrimidinic site) endonuclease activity"/>
    <property type="evidence" value="ECO:0007669"/>
    <property type="project" value="TreeGrafter"/>
</dbReference>
<dbReference type="AlphaFoldDB" id="A0A1F5V2N9"/>
<feature type="domain" description="Xylose isomerase-like TIM barrel" evidence="8">
    <location>
        <begin position="17"/>
        <end position="273"/>
    </location>
</feature>
<keyword evidence="5 7" id="KW-0862">Zinc</keyword>
<dbReference type="InterPro" id="IPR013022">
    <property type="entry name" value="Xyl_isomerase-like_TIM-brl"/>
</dbReference>
<name>A0A1F5V2N9_FRAXR</name>
<dbReference type="NCBIfam" id="TIGR00587">
    <property type="entry name" value="nfo"/>
    <property type="match status" value="1"/>
</dbReference>
<dbReference type="FunFam" id="3.20.20.150:FF:000001">
    <property type="entry name" value="Probable endonuclease 4"/>
    <property type="match status" value="1"/>
</dbReference>
<dbReference type="Gene3D" id="3.20.20.150">
    <property type="entry name" value="Divalent-metal-dependent TIM barrel enzymes"/>
    <property type="match status" value="1"/>
</dbReference>
<keyword evidence="6 7" id="KW-0234">DNA repair</keyword>
<feature type="binding site" evidence="7">
    <location>
        <position position="232"/>
    </location>
    <ligand>
        <name>Zn(2+)</name>
        <dbReference type="ChEBI" id="CHEBI:29105"/>
        <label>3</label>
    </ligand>
</feature>
<feature type="binding site" evidence="7">
    <location>
        <position position="183"/>
    </location>
    <ligand>
        <name>Zn(2+)</name>
        <dbReference type="ChEBI" id="CHEBI:29105"/>
        <label>3</label>
    </ligand>
</feature>
<comment type="similarity">
    <text evidence="1 7">Belongs to the AP endonuclease 2 family.</text>
</comment>
<evidence type="ECO:0000256" key="4">
    <source>
        <dbReference type="ARBA" id="ARBA00022801"/>
    </source>
</evidence>
<dbReference type="GO" id="GO:0006284">
    <property type="term" value="P:base-excision repair"/>
    <property type="evidence" value="ECO:0007669"/>
    <property type="project" value="TreeGrafter"/>
</dbReference>
<feature type="binding site" evidence="7">
    <location>
        <position position="262"/>
    </location>
    <ligand>
        <name>Zn(2+)</name>
        <dbReference type="ChEBI" id="CHEBI:29105"/>
        <label>2</label>
    </ligand>
</feature>
<dbReference type="InterPro" id="IPR018246">
    <property type="entry name" value="AP_endonuc_F2_Zn_BS"/>
</dbReference>
<dbReference type="Pfam" id="PF01261">
    <property type="entry name" value="AP_endonuc_2"/>
    <property type="match status" value="1"/>
</dbReference>
<protein>
    <recommendedName>
        <fullName evidence="7">Probable endonuclease 4</fullName>
        <ecNumber evidence="7">3.1.21.2</ecNumber>
    </recommendedName>
    <alternativeName>
        <fullName evidence="7">Endodeoxyribonuclease IV</fullName>
    </alternativeName>
    <alternativeName>
        <fullName evidence="7">Endonuclease IV</fullName>
    </alternativeName>
</protein>
<dbReference type="InterPro" id="IPR001719">
    <property type="entry name" value="AP_endonuc_2"/>
</dbReference>
<evidence type="ECO:0000313" key="9">
    <source>
        <dbReference type="EMBL" id="OGF57689.1"/>
    </source>
</evidence>
<reference evidence="9 10" key="1">
    <citation type="journal article" date="2016" name="Nat. Commun.">
        <title>Thousands of microbial genomes shed light on interconnected biogeochemical processes in an aquifer system.</title>
        <authorList>
            <person name="Anantharaman K."/>
            <person name="Brown C.T."/>
            <person name="Hug L.A."/>
            <person name="Sharon I."/>
            <person name="Castelle C.J."/>
            <person name="Probst A.J."/>
            <person name="Thomas B.C."/>
            <person name="Singh A."/>
            <person name="Wilkins M.J."/>
            <person name="Karaoz U."/>
            <person name="Brodie E.L."/>
            <person name="Williams K.H."/>
            <person name="Hubbard S.S."/>
            <person name="Banfield J.F."/>
        </authorList>
    </citation>
    <scope>NUCLEOTIDE SEQUENCE [LARGE SCALE GENOMIC DNA]</scope>
    <source>
        <strain evidence="10">RBG_16_55_9</strain>
    </source>
</reference>
<evidence type="ECO:0000256" key="1">
    <source>
        <dbReference type="ARBA" id="ARBA00005340"/>
    </source>
</evidence>
<comment type="caution">
    <text evidence="9">The sequence shown here is derived from an EMBL/GenBank/DDBJ whole genome shotgun (WGS) entry which is preliminary data.</text>
</comment>
<dbReference type="InterPro" id="IPR036237">
    <property type="entry name" value="Xyl_isomerase-like_sf"/>
</dbReference>
<keyword evidence="7" id="KW-0540">Nuclease</keyword>
<keyword evidence="2 7" id="KW-0479">Metal-binding</keyword>
<evidence type="ECO:0000259" key="8">
    <source>
        <dbReference type="Pfam" id="PF01261"/>
    </source>
</evidence>
<proteinExistence type="inferred from homology"/>
<dbReference type="PANTHER" id="PTHR21445:SF0">
    <property type="entry name" value="APURINIC-APYRIMIDINIC ENDONUCLEASE"/>
    <property type="match status" value="1"/>
</dbReference>
<feature type="binding site" evidence="7">
    <location>
        <position position="146"/>
    </location>
    <ligand>
        <name>Zn(2+)</name>
        <dbReference type="ChEBI" id="CHEBI:29105"/>
        <label>1</label>
    </ligand>
</feature>
<feature type="binding site" evidence="7">
    <location>
        <position position="230"/>
    </location>
    <ligand>
        <name>Zn(2+)</name>
        <dbReference type="ChEBI" id="CHEBI:29105"/>
        <label>3</label>
    </ligand>
</feature>
<dbReference type="PROSITE" id="PS00731">
    <property type="entry name" value="AP_NUCLEASE_F2_3"/>
    <property type="match status" value="1"/>
</dbReference>
<comment type="catalytic activity">
    <reaction evidence="7">
        <text>Endonucleolytic cleavage to 5'-phosphooligonucleotide end-products.</text>
        <dbReference type="EC" id="3.1.21.2"/>
    </reaction>
</comment>
<gene>
    <name evidence="7" type="primary">nfo</name>
    <name evidence="9" type="ORF">A2Z21_05425</name>
</gene>
<sequence length="299" mass="33293">MLLGCHLSISGGLHQAVAQAEELGINALQIFSHNARSWHLKDLQPKELEAFKQERSKSSLEYVVIHTSYLINLASPKEDVYSKSIQALREEVRRAGQLGIPHVNTHVGAHVGTGIEAGLKRIVQALDEVFNSPEARECPDVMILLENDAGEGTSLGVRFEELRVILDNVKQSERLGVCFDTCHGYAAGYDFTSPKGLDEMLNELDREIDLERLKLIHTNDSKHPLGARRDRHEHIGRGQIGLSGFQLIVNHPKLRNLPFILETPKAADEAEKLNSAMDIINISTMRSLREDFQTGGAIR</sequence>
<evidence type="ECO:0000256" key="2">
    <source>
        <dbReference type="ARBA" id="ARBA00022723"/>
    </source>
</evidence>
<evidence type="ECO:0000256" key="3">
    <source>
        <dbReference type="ARBA" id="ARBA00022763"/>
    </source>
</evidence>
<dbReference type="GO" id="GO:0008081">
    <property type="term" value="F:phosphoric diester hydrolase activity"/>
    <property type="evidence" value="ECO:0007669"/>
    <property type="project" value="TreeGrafter"/>
</dbReference>
<feature type="binding site" evidence="7">
    <location>
        <position position="180"/>
    </location>
    <ligand>
        <name>Zn(2+)</name>
        <dbReference type="ChEBI" id="CHEBI:29105"/>
        <label>2</label>
    </ligand>
</feature>
<dbReference type="STRING" id="1817864.A2Z21_05425"/>
<dbReference type="PANTHER" id="PTHR21445">
    <property type="entry name" value="ENDONUCLEASE IV ENDODEOXYRIBONUCLEASE IV"/>
    <property type="match status" value="1"/>
</dbReference>
<dbReference type="PROSITE" id="PS51432">
    <property type="entry name" value="AP_NUCLEASE_F2_4"/>
    <property type="match status" value="1"/>
</dbReference>
<keyword evidence="4 7" id="KW-0378">Hydrolase</keyword>
<feature type="binding site" evidence="7">
    <location>
        <position position="146"/>
    </location>
    <ligand>
        <name>Zn(2+)</name>
        <dbReference type="ChEBI" id="CHEBI:29105"/>
        <label>2</label>
    </ligand>
</feature>
<dbReference type="PROSITE" id="PS00730">
    <property type="entry name" value="AP_NUCLEASE_F2_2"/>
    <property type="match status" value="1"/>
</dbReference>
<comment type="cofactor">
    <cofactor evidence="7">
        <name>Zn(2+)</name>
        <dbReference type="ChEBI" id="CHEBI:29105"/>
    </cofactor>
    <text evidence="7">Binds 3 Zn(2+) ions.</text>
</comment>
<organism evidence="9 10">
    <name type="scientific">Fraserbacteria sp. (strain RBG_16_55_9)</name>
    <dbReference type="NCBI Taxonomy" id="1817864"/>
    <lineage>
        <taxon>Bacteria</taxon>
        <taxon>Candidatus Fraseribacteriota</taxon>
    </lineage>
</organism>
<dbReference type="GO" id="GO:0008270">
    <property type="term" value="F:zinc ion binding"/>
    <property type="evidence" value="ECO:0007669"/>
    <property type="project" value="UniProtKB-UniRule"/>
</dbReference>
<keyword evidence="3 7" id="KW-0227">DNA damage</keyword>
<feature type="binding site" evidence="7">
    <location>
        <position position="66"/>
    </location>
    <ligand>
        <name>Zn(2+)</name>
        <dbReference type="ChEBI" id="CHEBI:29105"/>
        <label>1</label>
    </ligand>
</feature>
<evidence type="ECO:0000256" key="6">
    <source>
        <dbReference type="ARBA" id="ARBA00023204"/>
    </source>
</evidence>
<accession>A0A1F5V2N9</accession>
<comment type="function">
    <text evidence="7">Endonuclease IV plays a role in DNA repair. It cleaves phosphodiester bonds at apurinic or apyrimidinic (AP) sites, generating a 3'-hydroxyl group and a 5'-terminal sugar phosphate.</text>
</comment>
<dbReference type="HAMAP" id="MF_00152">
    <property type="entry name" value="Nfo"/>
    <property type="match status" value="1"/>
</dbReference>
<dbReference type="SMART" id="SM00518">
    <property type="entry name" value="AP2Ec"/>
    <property type="match status" value="1"/>
</dbReference>
<dbReference type="GO" id="GO:0003677">
    <property type="term" value="F:DNA binding"/>
    <property type="evidence" value="ECO:0007669"/>
    <property type="project" value="InterPro"/>
</dbReference>
<evidence type="ECO:0000256" key="7">
    <source>
        <dbReference type="HAMAP-Rule" id="MF_00152"/>
    </source>
</evidence>
<dbReference type="Proteomes" id="UP000179157">
    <property type="component" value="Unassembled WGS sequence"/>
</dbReference>
<dbReference type="CDD" id="cd00019">
    <property type="entry name" value="AP2Ec"/>
    <property type="match status" value="1"/>
</dbReference>
<evidence type="ECO:0000313" key="10">
    <source>
        <dbReference type="Proteomes" id="UP000179157"/>
    </source>
</evidence>
<keyword evidence="7" id="KW-0255">Endonuclease</keyword>